<dbReference type="PROSITE" id="PS50943">
    <property type="entry name" value="HTH_CROC1"/>
    <property type="match status" value="1"/>
</dbReference>
<proteinExistence type="predicted"/>
<dbReference type="EMBL" id="FRAR01000007">
    <property type="protein sequence ID" value="SHK15181.1"/>
    <property type="molecule type" value="Genomic_DNA"/>
</dbReference>
<reference evidence="4" key="1">
    <citation type="submission" date="2016-11" db="EMBL/GenBank/DDBJ databases">
        <authorList>
            <person name="Varghese N."/>
            <person name="Submissions S."/>
        </authorList>
    </citation>
    <scope>NUCLEOTIDE SEQUENCE [LARGE SCALE GENOMIC DNA]</scope>
    <source>
        <strain evidence="4">DSM 10349</strain>
    </source>
</reference>
<dbReference type="InterPro" id="IPR001387">
    <property type="entry name" value="Cro/C1-type_HTH"/>
</dbReference>
<organism evidence="3 4">
    <name type="scientific">Desulforamulus aeronauticus DSM 10349</name>
    <dbReference type="NCBI Taxonomy" id="1121421"/>
    <lineage>
        <taxon>Bacteria</taxon>
        <taxon>Bacillati</taxon>
        <taxon>Bacillota</taxon>
        <taxon>Clostridia</taxon>
        <taxon>Eubacteriales</taxon>
        <taxon>Peptococcaceae</taxon>
        <taxon>Desulforamulus</taxon>
    </lineage>
</organism>
<feature type="domain" description="HTH cro/C1-type" evidence="2">
    <location>
        <begin position="13"/>
        <end position="67"/>
    </location>
</feature>
<protein>
    <submittedName>
        <fullName evidence="3">Transcriptional regulator, contains XRE-family HTH domain</fullName>
    </submittedName>
</protein>
<keyword evidence="4" id="KW-1185">Reference proteome</keyword>
<dbReference type="PANTHER" id="PTHR46558">
    <property type="entry name" value="TRACRIPTIONAL REGULATORY PROTEIN-RELATED-RELATED"/>
    <property type="match status" value="1"/>
</dbReference>
<dbReference type="CDD" id="cd00093">
    <property type="entry name" value="HTH_XRE"/>
    <property type="match status" value="1"/>
</dbReference>
<dbReference type="STRING" id="1121421.SAMN02745123_00901"/>
<name>A0A1M6Q4U1_9FIRM</name>
<dbReference type="AlphaFoldDB" id="A0A1M6Q4U1"/>
<dbReference type="RefSeq" id="WP_072911242.1">
    <property type="nucleotide sequence ID" value="NZ_FRAR01000007.1"/>
</dbReference>
<gene>
    <name evidence="3" type="ORF">SAMN02745123_00901</name>
</gene>
<dbReference type="InterPro" id="IPR010982">
    <property type="entry name" value="Lambda_DNA-bd_dom_sf"/>
</dbReference>
<evidence type="ECO:0000259" key="2">
    <source>
        <dbReference type="PROSITE" id="PS50943"/>
    </source>
</evidence>
<dbReference type="SMART" id="SM00530">
    <property type="entry name" value="HTH_XRE"/>
    <property type="match status" value="1"/>
</dbReference>
<accession>A0A1M6Q4U1</accession>
<dbReference type="Proteomes" id="UP000183997">
    <property type="component" value="Unassembled WGS sequence"/>
</dbReference>
<evidence type="ECO:0000313" key="4">
    <source>
        <dbReference type="Proteomes" id="UP000183997"/>
    </source>
</evidence>
<dbReference type="Pfam" id="PF01381">
    <property type="entry name" value="HTH_3"/>
    <property type="match status" value="1"/>
</dbReference>
<sequence length="206" mass="23806">MEVTDIDTLGKKIKELRNALGLSQEILAEQIEISLKSIQRYESDKSRPDTYALVKLATYFDVSTDYLLGLLAIKEDLKEKSNKVLQNGKYNELYSWYLRCKNNIEVDQSAVYYWIHFGDDGMIGGQTEWVGWADEDYKIEIRRLRPVIPVKAIEGCTKVFGRPLLINEEKDVVVFRLFGGHAIVKQEICERFLPEFLEDFIGTTPE</sequence>
<dbReference type="SUPFAM" id="SSF47413">
    <property type="entry name" value="lambda repressor-like DNA-binding domains"/>
    <property type="match status" value="1"/>
</dbReference>
<keyword evidence="1" id="KW-0238">DNA-binding</keyword>
<dbReference type="Gene3D" id="1.10.260.40">
    <property type="entry name" value="lambda repressor-like DNA-binding domains"/>
    <property type="match status" value="1"/>
</dbReference>
<dbReference type="GO" id="GO:0003677">
    <property type="term" value="F:DNA binding"/>
    <property type="evidence" value="ECO:0007669"/>
    <property type="project" value="UniProtKB-KW"/>
</dbReference>
<evidence type="ECO:0000313" key="3">
    <source>
        <dbReference type="EMBL" id="SHK15181.1"/>
    </source>
</evidence>
<dbReference type="OrthoDB" id="1766270at2"/>
<evidence type="ECO:0000256" key="1">
    <source>
        <dbReference type="ARBA" id="ARBA00023125"/>
    </source>
</evidence>
<dbReference type="PANTHER" id="PTHR46558:SF11">
    <property type="entry name" value="HTH-TYPE TRANSCRIPTIONAL REGULATOR XRE"/>
    <property type="match status" value="1"/>
</dbReference>